<dbReference type="GeneID" id="54559100"/>
<dbReference type="InterPro" id="IPR029069">
    <property type="entry name" value="HotDog_dom_sf"/>
</dbReference>
<dbReference type="InterPro" id="IPR042171">
    <property type="entry name" value="Acyl-CoA_hotdog"/>
</dbReference>
<evidence type="ECO:0000313" key="2">
    <source>
        <dbReference type="EMBL" id="KAF2168625.1"/>
    </source>
</evidence>
<dbReference type="Gene3D" id="2.40.160.210">
    <property type="entry name" value="Acyl-CoA thioesterase, double hotdog domain"/>
    <property type="match status" value="1"/>
</dbReference>
<organism evidence="2 3">
    <name type="scientific">Zasmidium cellare ATCC 36951</name>
    <dbReference type="NCBI Taxonomy" id="1080233"/>
    <lineage>
        <taxon>Eukaryota</taxon>
        <taxon>Fungi</taxon>
        <taxon>Dikarya</taxon>
        <taxon>Ascomycota</taxon>
        <taxon>Pezizomycotina</taxon>
        <taxon>Dothideomycetes</taxon>
        <taxon>Dothideomycetidae</taxon>
        <taxon>Mycosphaerellales</taxon>
        <taxon>Mycosphaerellaceae</taxon>
        <taxon>Zasmidium</taxon>
    </lineage>
</organism>
<dbReference type="Pfam" id="PF20789">
    <property type="entry name" value="4HBT_3C"/>
    <property type="match status" value="1"/>
</dbReference>
<accession>A0A6A6CNB3</accession>
<sequence length="90" mass="9949">MSRIGDRMKTVHPSSVRVAATLNHSLYFCQGEGWDAREGVLFECKLVWARGKRALTEFVIRDVRGGLVATGQQEGFCDFKAGAGDGRSRM</sequence>
<proteinExistence type="predicted"/>
<evidence type="ECO:0000259" key="1">
    <source>
        <dbReference type="Pfam" id="PF20789"/>
    </source>
</evidence>
<dbReference type="AlphaFoldDB" id="A0A6A6CNB3"/>
<feature type="domain" description="Acyl-CoA thioesterase-like C-terminal" evidence="1">
    <location>
        <begin position="17"/>
        <end position="76"/>
    </location>
</feature>
<dbReference type="InterPro" id="IPR049450">
    <property type="entry name" value="ACOT8-like_C"/>
</dbReference>
<evidence type="ECO:0000313" key="3">
    <source>
        <dbReference type="Proteomes" id="UP000799537"/>
    </source>
</evidence>
<name>A0A6A6CNB3_ZASCE</name>
<dbReference type="Proteomes" id="UP000799537">
    <property type="component" value="Unassembled WGS sequence"/>
</dbReference>
<reference evidence="2" key="1">
    <citation type="journal article" date="2020" name="Stud. Mycol.">
        <title>101 Dothideomycetes genomes: a test case for predicting lifestyles and emergence of pathogens.</title>
        <authorList>
            <person name="Haridas S."/>
            <person name="Albert R."/>
            <person name="Binder M."/>
            <person name="Bloem J."/>
            <person name="Labutti K."/>
            <person name="Salamov A."/>
            <person name="Andreopoulos B."/>
            <person name="Baker S."/>
            <person name="Barry K."/>
            <person name="Bills G."/>
            <person name="Bluhm B."/>
            <person name="Cannon C."/>
            <person name="Castanera R."/>
            <person name="Culley D."/>
            <person name="Daum C."/>
            <person name="Ezra D."/>
            <person name="Gonzalez J."/>
            <person name="Henrissat B."/>
            <person name="Kuo A."/>
            <person name="Liang C."/>
            <person name="Lipzen A."/>
            <person name="Lutzoni F."/>
            <person name="Magnuson J."/>
            <person name="Mondo S."/>
            <person name="Nolan M."/>
            <person name="Ohm R."/>
            <person name="Pangilinan J."/>
            <person name="Park H.-J."/>
            <person name="Ramirez L."/>
            <person name="Alfaro M."/>
            <person name="Sun H."/>
            <person name="Tritt A."/>
            <person name="Yoshinaga Y."/>
            <person name="Zwiers L.-H."/>
            <person name="Turgeon B."/>
            <person name="Goodwin S."/>
            <person name="Spatafora J."/>
            <person name="Crous P."/>
            <person name="Grigoriev I."/>
        </authorList>
    </citation>
    <scope>NUCLEOTIDE SEQUENCE</scope>
    <source>
        <strain evidence="2">ATCC 36951</strain>
    </source>
</reference>
<dbReference type="RefSeq" id="XP_033669514.1">
    <property type="nucleotide sequence ID" value="XM_033805828.1"/>
</dbReference>
<keyword evidence="3" id="KW-1185">Reference proteome</keyword>
<protein>
    <recommendedName>
        <fullName evidence="1">Acyl-CoA thioesterase-like C-terminal domain-containing protein</fullName>
    </recommendedName>
</protein>
<dbReference type="OrthoDB" id="3634747at2759"/>
<dbReference type="EMBL" id="ML993590">
    <property type="protein sequence ID" value="KAF2168625.1"/>
    <property type="molecule type" value="Genomic_DNA"/>
</dbReference>
<dbReference type="SUPFAM" id="SSF54637">
    <property type="entry name" value="Thioesterase/thiol ester dehydrase-isomerase"/>
    <property type="match status" value="1"/>
</dbReference>
<gene>
    <name evidence="2" type="ORF">M409DRAFT_21370</name>
</gene>